<dbReference type="PANTHER" id="PTHR45749">
    <property type="match status" value="1"/>
</dbReference>
<evidence type="ECO:0000313" key="2">
    <source>
        <dbReference type="Proteomes" id="UP000675881"/>
    </source>
</evidence>
<organism evidence="1 2">
    <name type="scientific">Lepeophtheirus salmonis</name>
    <name type="common">Salmon louse</name>
    <name type="synonym">Caligus salmonis</name>
    <dbReference type="NCBI Taxonomy" id="72036"/>
    <lineage>
        <taxon>Eukaryota</taxon>
        <taxon>Metazoa</taxon>
        <taxon>Ecdysozoa</taxon>
        <taxon>Arthropoda</taxon>
        <taxon>Crustacea</taxon>
        <taxon>Multicrustacea</taxon>
        <taxon>Hexanauplia</taxon>
        <taxon>Copepoda</taxon>
        <taxon>Siphonostomatoida</taxon>
        <taxon>Caligidae</taxon>
        <taxon>Lepeophtheirus</taxon>
    </lineage>
</organism>
<reference evidence="1" key="1">
    <citation type="submission" date="2021-02" db="EMBL/GenBank/DDBJ databases">
        <authorList>
            <person name="Bekaert M."/>
        </authorList>
    </citation>
    <scope>NUCLEOTIDE SEQUENCE</scope>
    <source>
        <strain evidence="1">IoA-00</strain>
    </source>
</reference>
<dbReference type="PANTHER" id="PTHR45749:SF21">
    <property type="entry name" value="DUF4371 DOMAIN-CONTAINING PROTEIN"/>
    <property type="match status" value="1"/>
</dbReference>
<dbReference type="AlphaFoldDB" id="A0A7R8CL26"/>
<accession>A0A7R8CL26</accession>
<evidence type="ECO:0000313" key="1">
    <source>
        <dbReference type="EMBL" id="CAF2819118.1"/>
    </source>
</evidence>
<dbReference type="EMBL" id="HG994591">
    <property type="protein sequence ID" value="CAF2819118.1"/>
    <property type="molecule type" value="Genomic_DNA"/>
</dbReference>
<name>A0A7R8CL26_LEPSM</name>
<dbReference type="Proteomes" id="UP000675881">
    <property type="component" value="Chromosome 12"/>
</dbReference>
<gene>
    <name evidence="1" type="ORF">LSAA_3595</name>
</gene>
<sequence length="272" mass="30930">MHHITQQNCGNSYAGPSLTMSERPKLSDALMRFLSPTLENSDVASPSATEPSIDTVKLTAPPVTYNLPLRDRVTRRCIQVKELFFGFIVAEQSTGKHLSSLIMKKLVELNISIEDCRGQFYDNGKNMKTRDKAVMYDVLSKIKYVIKLMQTTSMQLIVSIDLMQNTKYFFANNRKIVFAAAQITAKSMCEEMNVEAELKQKRLRTTKHFGYESLDEPTQDAYRKIETTFFNVVVDTAISSIDDRFQSLAEVNNAFAVLHEFANLGREDLLQK</sequence>
<protein>
    <submittedName>
        <fullName evidence="1">(salmon louse) hypothetical protein</fullName>
    </submittedName>
</protein>
<proteinExistence type="predicted"/>
<keyword evidence="2" id="KW-1185">Reference proteome</keyword>